<reference evidence="1 2" key="2">
    <citation type="submission" date="2018-11" db="EMBL/GenBank/DDBJ databases">
        <authorList>
            <consortium name="Pathogen Informatics"/>
        </authorList>
    </citation>
    <scope>NUCLEOTIDE SEQUENCE [LARGE SCALE GENOMIC DNA]</scope>
</reference>
<protein>
    <submittedName>
        <fullName evidence="1 3">Uncharacterized protein</fullName>
    </submittedName>
</protein>
<dbReference type="AlphaFoldDB" id="A0A183JA12"/>
<name>A0A183JA12_9BILA</name>
<sequence>MRDRRVGNPASCHMSFLSPFLHGRRCQLHGYQQKSSIFFVFVVRCRHCCRVVVVCNFLSPNLRFLERLRTLGVKYLDQWSCVRHPLPQLDDGLALAFDVALFSG</sequence>
<evidence type="ECO:0000313" key="3">
    <source>
        <dbReference type="WBParaSite" id="SBAD_0001312001-mRNA-1"/>
    </source>
</evidence>
<evidence type="ECO:0000313" key="1">
    <source>
        <dbReference type="EMBL" id="VDP51139.1"/>
    </source>
</evidence>
<dbReference type="Proteomes" id="UP000270296">
    <property type="component" value="Unassembled WGS sequence"/>
</dbReference>
<evidence type="ECO:0000313" key="2">
    <source>
        <dbReference type="Proteomes" id="UP000270296"/>
    </source>
</evidence>
<dbReference type="WBParaSite" id="SBAD_0001312001-mRNA-1">
    <property type="protein sequence ID" value="SBAD_0001312001-mRNA-1"/>
    <property type="gene ID" value="SBAD_0001312001"/>
</dbReference>
<accession>A0A183JA12</accession>
<organism evidence="3">
    <name type="scientific">Soboliphyme baturini</name>
    <dbReference type="NCBI Taxonomy" id="241478"/>
    <lineage>
        <taxon>Eukaryota</taxon>
        <taxon>Metazoa</taxon>
        <taxon>Ecdysozoa</taxon>
        <taxon>Nematoda</taxon>
        <taxon>Enoplea</taxon>
        <taxon>Dorylaimia</taxon>
        <taxon>Dioctophymatida</taxon>
        <taxon>Dioctophymatoidea</taxon>
        <taxon>Soboliphymatidae</taxon>
        <taxon>Soboliphyme</taxon>
    </lineage>
</organism>
<dbReference type="EMBL" id="UZAM01018567">
    <property type="protein sequence ID" value="VDP51139.1"/>
    <property type="molecule type" value="Genomic_DNA"/>
</dbReference>
<gene>
    <name evidence="1" type="ORF">SBAD_LOCUS12710</name>
</gene>
<proteinExistence type="predicted"/>
<reference evidence="3" key="1">
    <citation type="submission" date="2016-06" db="UniProtKB">
        <authorList>
            <consortium name="WormBaseParasite"/>
        </authorList>
    </citation>
    <scope>IDENTIFICATION</scope>
</reference>
<keyword evidence="2" id="KW-1185">Reference proteome</keyword>